<sequence>MSLTGGLLILSRATPIAGVQPVYPDVIKQMPVSASDYLRERLPRQPLRLPSGNLAQNGRDG</sequence>
<dbReference type="EMBL" id="LGLV01000007">
    <property type="protein sequence ID" value="OBZ95370.1"/>
    <property type="molecule type" value="Genomic_DNA"/>
</dbReference>
<evidence type="ECO:0000313" key="2">
    <source>
        <dbReference type="Proteomes" id="UP000093111"/>
    </source>
</evidence>
<dbReference type="AlphaFoldDB" id="A0A1C7P2C1"/>
<dbReference type="Proteomes" id="UP000093111">
    <property type="component" value="Unassembled WGS sequence"/>
</dbReference>
<evidence type="ECO:0000313" key="1">
    <source>
        <dbReference type="EMBL" id="OBZ95370.1"/>
    </source>
</evidence>
<proteinExistence type="predicted"/>
<dbReference type="STRING" id="1612624.ADU59_12395"/>
<keyword evidence="2" id="KW-1185">Reference proteome</keyword>
<accession>A0A1C7P2C1</accession>
<gene>
    <name evidence="1" type="ORF">ADU59_12395</name>
</gene>
<reference evidence="1 2" key="1">
    <citation type="journal article" date="2016" name="Syst. Appl. Microbiol.">
        <title>Pararhizobium polonicum sp. nov. isolated from tumors on stone fruit rootstocks.</title>
        <authorList>
            <person name="Pulawska J."/>
            <person name="Kuzmanovic N."/>
            <person name="Willems A."/>
            <person name="Pothier J.F."/>
        </authorList>
    </citation>
    <scope>NUCLEOTIDE SEQUENCE [LARGE SCALE GENOMIC DNA]</scope>
    <source>
        <strain evidence="1 2">F5.1</strain>
    </source>
</reference>
<organism evidence="1 2">
    <name type="scientific">Pararhizobium polonicum</name>
    <dbReference type="NCBI Taxonomy" id="1612624"/>
    <lineage>
        <taxon>Bacteria</taxon>
        <taxon>Pseudomonadati</taxon>
        <taxon>Pseudomonadota</taxon>
        <taxon>Alphaproteobacteria</taxon>
        <taxon>Hyphomicrobiales</taxon>
        <taxon>Rhizobiaceae</taxon>
        <taxon>Rhizobium/Agrobacterium group</taxon>
        <taxon>Pararhizobium</taxon>
    </lineage>
</organism>
<protein>
    <submittedName>
        <fullName evidence="1">Uncharacterized protein</fullName>
    </submittedName>
</protein>
<comment type="caution">
    <text evidence="1">The sequence shown here is derived from an EMBL/GenBank/DDBJ whole genome shotgun (WGS) entry which is preliminary data.</text>
</comment>
<name>A0A1C7P2C1_9HYPH</name>